<keyword evidence="11" id="KW-1185">Reference proteome</keyword>
<dbReference type="Pfam" id="PF25198">
    <property type="entry name" value="Spore_GerAC_N"/>
    <property type="match status" value="1"/>
</dbReference>
<dbReference type="PROSITE" id="PS51257">
    <property type="entry name" value="PROKAR_LIPOPROTEIN"/>
    <property type="match status" value="1"/>
</dbReference>
<dbReference type="InterPro" id="IPR008844">
    <property type="entry name" value="Spore_GerAC-like"/>
</dbReference>
<dbReference type="InterPro" id="IPR057336">
    <property type="entry name" value="GerAC_N"/>
</dbReference>
<gene>
    <name evidence="10" type="ORF">P9271_20710</name>
</gene>
<feature type="domain" description="Spore germination GerAC-like C-terminal" evidence="8">
    <location>
        <begin position="195"/>
        <end position="353"/>
    </location>
</feature>
<dbReference type="EMBL" id="JARTFS010000018">
    <property type="protein sequence ID" value="MED4403735.1"/>
    <property type="molecule type" value="Genomic_DNA"/>
</dbReference>
<reference evidence="10 11" key="1">
    <citation type="submission" date="2023-03" db="EMBL/GenBank/DDBJ databases">
        <title>Bacillus Genome Sequencing.</title>
        <authorList>
            <person name="Dunlap C."/>
        </authorList>
    </citation>
    <scope>NUCLEOTIDE SEQUENCE [LARGE SCALE GENOMIC DNA]</scope>
    <source>
        <strain evidence="10 11">NRS-1717</strain>
    </source>
</reference>
<evidence type="ECO:0000313" key="11">
    <source>
        <dbReference type="Proteomes" id="UP001342826"/>
    </source>
</evidence>
<comment type="similarity">
    <text evidence="2">Belongs to the GerABKC lipoprotein family.</text>
</comment>
<dbReference type="NCBIfam" id="TIGR02887">
    <property type="entry name" value="spore_ger_x_C"/>
    <property type="match status" value="1"/>
</dbReference>
<dbReference type="RefSeq" id="WP_066225683.1">
    <property type="nucleotide sequence ID" value="NZ_JARTFQ010000006.1"/>
</dbReference>
<accession>A0ABU6P3T1</accession>
<keyword evidence="3" id="KW-0309">Germination</keyword>
<proteinExistence type="inferred from homology"/>
<evidence type="ECO:0000313" key="10">
    <source>
        <dbReference type="EMBL" id="MED4403735.1"/>
    </source>
</evidence>
<evidence type="ECO:0000256" key="2">
    <source>
        <dbReference type="ARBA" id="ARBA00007886"/>
    </source>
</evidence>
<evidence type="ECO:0000259" key="8">
    <source>
        <dbReference type="Pfam" id="PF05504"/>
    </source>
</evidence>
<evidence type="ECO:0000256" key="6">
    <source>
        <dbReference type="ARBA" id="ARBA00023139"/>
    </source>
</evidence>
<keyword evidence="5" id="KW-0472">Membrane</keyword>
<comment type="subcellular location">
    <subcellularLocation>
        <location evidence="1">Membrane</location>
        <topology evidence="1">Lipid-anchor</topology>
    </subcellularLocation>
</comment>
<dbReference type="Pfam" id="PF05504">
    <property type="entry name" value="Spore_GerAC"/>
    <property type="match status" value="1"/>
</dbReference>
<evidence type="ECO:0000256" key="7">
    <source>
        <dbReference type="ARBA" id="ARBA00023288"/>
    </source>
</evidence>
<sequence>MKYSIIICCLIFCALSGCVEQEIIDDINLVTTAGFDKKEGEEKYTGMVLIPQFLKDQPVQEERLTGESLLSREILSEIERESSRPLAIGKIKLVLFSEELARQGVKDFMDPLQRDESIGSRVLLAITRGDAADIMSEQLGLKGTSTYLTSLILHNKEQRDVPMANLHLFLNNYKSAWSDSYLPFLKKKDDGVIIDGLALFNGDKLVGEIPNEKLFSMKILTDSHTSGNYMLRIPETDELVSIYNIHSSRKIRAKQLNPLKASVDIKMKGAIQQYTGRDLTKEDIYKIEKALEKDIKKEVIALFEKFQELNIDPVRLGREIKAYSREFDLSEWRKRKEDYSVIVNVEAVISETGVTE</sequence>
<protein>
    <submittedName>
        <fullName evidence="10">Ger(X)C family spore germination protein</fullName>
    </submittedName>
</protein>
<evidence type="ECO:0000256" key="5">
    <source>
        <dbReference type="ARBA" id="ARBA00023136"/>
    </source>
</evidence>
<keyword evidence="7" id="KW-0449">Lipoprotein</keyword>
<evidence type="ECO:0000256" key="1">
    <source>
        <dbReference type="ARBA" id="ARBA00004635"/>
    </source>
</evidence>
<dbReference type="PANTHER" id="PTHR35789">
    <property type="entry name" value="SPORE GERMINATION PROTEIN B3"/>
    <property type="match status" value="1"/>
</dbReference>
<organism evidence="10 11">
    <name type="scientific">Metabacillus fastidiosus</name>
    <dbReference type="NCBI Taxonomy" id="1458"/>
    <lineage>
        <taxon>Bacteria</taxon>
        <taxon>Bacillati</taxon>
        <taxon>Bacillota</taxon>
        <taxon>Bacilli</taxon>
        <taxon>Bacillales</taxon>
        <taxon>Bacillaceae</taxon>
        <taxon>Metabacillus</taxon>
    </lineage>
</organism>
<evidence type="ECO:0000256" key="3">
    <source>
        <dbReference type="ARBA" id="ARBA00022544"/>
    </source>
</evidence>
<comment type="caution">
    <text evidence="10">The sequence shown here is derived from an EMBL/GenBank/DDBJ whole genome shotgun (WGS) entry which is preliminary data.</text>
</comment>
<dbReference type="PANTHER" id="PTHR35789:SF1">
    <property type="entry name" value="SPORE GERMINATION PROTEIN B3"/>
    <property type="match status" value="1"/>
</dbReference>
<keyword evidence="6" id="KW-0564">Palmitate</keyword>
<evidence type="ECO:0000256" key="4">
    <source>
        <dbReference type="ARBA" id="ARBA00022729"/>
    </source>
</evidence>
<dbReference type="Proteomes" id="UP001342826">
    <property type="component" value="Unassembled WGS sequence"/>
</dbReference>
<feature type="domain" description="Spore germination protein N-terminal" evidence="9">
    <location>
        <begin position="21"/>
        <end position="186"/>
    </location>
</feature>
<dbReference type="Gene3D" id="3.30.300.210">
    <property type="entry name" value="Nutrient germinant receptor protein C, domain 3"/>
    <property type="match status" value="1"/>
</dbReference>
<keyword evidence="4" id="KW-0732">Signal</keyword>
<dbReference type="GeneID" id="301139774"/>
<evidence type="ECO:0000259" key="9">
    <source>
        <dbReference type="Pfam" id="PF25198"/>
    </source>
</evidence>
<name>A0ABU6P3T1_9BACI</name>
<dbReference type="InterPro" id="IPR038501">
    <property type="entry name" value="Spore_GerAC_C_sf"/>
</dbReference>
<dbReference type="InterPro" id="IPR046953">
    <property type="entry name" value="Spore_GerAC-like_C"/>
</dbReference>